<dbReference type="InterPro" id="IPR027417">
    <property type="entry name" value="P-loop_NTPase"/>
</dbReference>
<dbReference type="RefSeq" id="WP_306678995.1">
    <property type="nucleotide sequence ID" value="NZ_JAVDBT010000002.1"/>
</dbReference>
<evidence type="ECO:0000313" key="10">
    <source>
        <dbReference type="Proteomes" id="UP001239680"/>
    </source>
</evidence>
<dbReference type="NCBIfam" id="TIGR01026">
    <property type="entry name" value="fliI_yscN"/>
    <property type="match status" value="1"/>
</dbReference>
<dbReference type="Gene3D" id="3.40.50.12240">
    <property type="match status" value="1"/>
</dbReference>
<comment type="subcellular location">
    <subcellularLocation>
        <location evidence="1">Cytoplasm</location>
    </subcellularLocation>
</comment>
<keyword evidence="3" id="KW-0963">Cytoplasm</keyword>
<keyword evidence="10" id="KW-1185">Reference proteome</keyword>
<protein>
    <submittedName>
        <fullName evidence="9">FliI/YscN family ATPase</fullName>
    </submittedName>
</protein>
<evidence type="ECO:0000256" key="6">
    <source>
        <dbReference type="ARBA" id="ARBA00022927"/>
    </source>
</evidence>
<evidence type="ECO:0000256" key="1">
    <source>
        <dbReference type="ARBA" id="ARBA00004496"/>
    </source>
</evidence>
<sequence length="436" mass="45725">MLGVFDGLQAEIADLEVTRPVGRVVEIGRGTFMVTGLPTAALGDRILADTGAGPLGGEIIRLTSAGATVLPEDDPEGLTIGARACLLGPVTIAPDSSWLGRIVDPTGQPLDGRPLMRGLQRRALVSSPPPAAIRRPLGERMATGVAVFDTLLPMVRGQRIGLFAGSGVGKSSLLARFARGLAADVVVIGLVGERGRELREFTERVLGRQGMRRSVVVTATSDQSPLMRRRCALAAMAVAEAFRDQGMHVLLLLDSVTRFAEAHREVALAAGETASLRGYPPSTAHAIMGLAERAGPGAAGAGDISAVLSVLVAGSDMEEPVADIIRGTLDGHVVLDRKIAERGRYPAIDLLRSVSRSLPHAASAEENVLISEARRSLGAYDRAEMMVQAGLYVQGSDPAVDRAIRLWPALDGFLAEDAPPGGPQASFARLQACLRA</sequence>
<evidence type="ECO:0000256" key="2">
    <source>
        <dbReference type="ARBA" id="ARBA00022448"/>
    </source>
</evidence>
<dbReference type="SUPFAM" id="SSF52540">
    <property type="entry name" value="P-loop containing nucleoside triphosphate hydrolases"/>
    <property type="match status" value="1"/>
</dbReference>
<dbReference type="Proteomes" id="UP001239680">
    <property type="component" value="Unassembled WGS sequence"/>
</dbReference>
<evidence type="ECO:0000256" key="5">
    <source>
        <dbReference type="ARBA" id="ARBA00022840"/>
    </source>
</evidence>
<keyword evidence="2" id="KW-0813">Transport</keyword>
<dbReference type="InterPro" id="IPR005714">
    <property type="entry name" value="ATPase_T3SS_FliI/YscN"/>
</dbReference>
<keyword evidence="6" id="KW-0653">Protein transport</keyword>
<keyword evidence="4" id="KW-0547">Nucleotide-binding</keyword>
<keyword evidence="7" id="KW-1278">Translocase</keyword>
<gene>
    <name evidence="9" type="ORF">Q9295_02860</name>
</gene>
<dbReference type="Pfam" id="PF18269">
    <property type="entry name" value="T3SS_ATPase_C"/>
    <property type="match status" value="1"/>
</dbReference>
<name>A0ABU0VUH0_9RHOB</name>
<accession>A0ABU0VUH0</accession>
<dbReference type="InterPro" id="IPR000194">
    <property type="entry name" value="ATPase_F1/V1/A1_a/bsu_nucl-bd"/>
</dbReference>
<dbReference type="InterPro" id="IPR050053">
    <property type="entry name" value="ATPase_alpha/beta_chains"/>
</dbReference>
<organism evidence="9 10">
    <name type="scientific">Pseudogemmobacter lacusdianii</name>
    <dbReference type="NCBI Taxonomy" id="3069608"/>
    <lineage>
        <taxon>Bacteria</taxon>
        <taxon>Pseudomonadati</taxon>
        <taxon>Pseudomonadota</taxon>
        <taxon>Alphaproteobacteria</taxon>
        <taxon>Rhodobacterales</taxon>
        <taxon>Paracoccaceae</taxon>
        <taxon>Pseudogemmobacter</taxon>
    </lineage>
</organism>
<dbReference type="Pfam" id="PF00006">
    <property type="entry name" value="ATP-synt_ab"/>
    <property type="match status" value="1"/>
</dbReference>
<feature type="domain" description="AAA+ ATPase" evidence="8">
    <location>
        <begin position="156"/>
        <end position="340"/>
    </location>
</feature>
<reference evidence="9 10" key="1">
    <citation type="submission" date="2023-08" db="EMBL/GenBank/DDBJ databases">
        <title>Characterization of two Paracoccaceae strains isolated from Phycosphere and proposal of Xinfangfangia lacusdiani sp. nov.</title>
        <authorList>
            <person name="Deng Y."/>
            <person name="Zhang Y.Q."/>
        </authorList>
    </citation>
    <scope>NUCLEOTIDE SEQUENCE [LARGE SCALE GENOMIC DNA]</scope>
    <source>
        <strain evidence="9 10">CPCC 101601</strain>
    </source>
</reference>
<evidence type="ECO:0000256" key="3">
    <source>
        <dbReference type="ARBA" id="ARBA00022490"/>
    </source>
</evidence>
<comment type="caution">
    <text evidence="9">The sequence shown here is derived from an EMBL/GenBank/DDBJ whole genome shotgun (WGS) entry which is preliminary data.</text>
</comment>
<evidence type="ECO:0000259" key="8">
    <source>
        <dbReference type="SMART" id="SM00382"/>
    </source>
</evidence>
<proteinExistence type="predicted"/>
<evidence type="ECO:0000256" key="7">
    <source>
        <dbReference type="ARBA" id="ARBA00022967"/>
    </source>
</evidence>
<keyword evidence="5" id="KW-0067">ATP-binding</keyword>
<dbReference type="EMBL" id="JAVDBT010000002">
    <property type="protein sequence ID" value="MDQ2065303.1"/>
    <property type="molecule type" value="Genomic_DNA"/>
</dbReference>
<dbReference type="InterPro" id="IPR040627">
    <property type="entry name" value="T3SS_ATPase_C"/>
</dbReference>
<dbReference type="PANTHER" id="PTHR15184:SF9">
    <property type="entry name" value="SPI-1 TYPE 3 SECRETION SYSTEM ATPASE"/>
    <property type="match status" value="1"/>
</dbReference>
<dbReference type="PANTHER" id="PTHR15184">
    <property type="entry name" value="ATP SYNTHASE"/>
    <property type="match status" value="1"/>
</dbReference>
<dbReference type="SMART" id="SM00382">
    <property type="entry name" value="AAA"/>
    <property type="match status" value="1"/>
</dbReference>
<evidence type="ECO:0000256" key="4">
    <source>
        <dbReference type="ARBA" id="ARBA00022741"/>
    </source>
</evidence>
<evidence type="ECO:0000313" key="9">
    <source>
        <dbReference type="EMBL" id="MDQ2065303.1"/>
    </source>
</evidence>
<dbReference type="InterPro" id="IPR003593">
    <property type="entry name" value="AAA+_ATPase"/>
</dbReference>